<dbReference type="GO" id="GO:0016491">
    <property type="term" value="F:oxidoreductase activity"/>
    <property type="evidence" value="ECO:0007669"/>
    <property type="project" value="UniProtKB-KW"/>
</dbReference>
<dbReference type="Gene3D" id="3.30.360.10">
    <property type="entry name" value="Dihydrodipicolinate Reductase, domain 2"/>
    <property type="match status" value="1"/>
</dbReference>
<sequence length="339" mass="37420">MVKIGIAGIGFMGVTHYKAAQQVKGGRVTAVFTRDPKKLAGDWTGVKGNFGDSGGVQDLSRVKRYDDLRAMIADPDLDLIDICLPTTMHRDVTIDALKAGKHALVEKPIALSVRDADRMVEAARKARRRLMVGQVLRFFPEFAILKQAIEGGKYGKLLGAHFKRIISKPNWSRDNWFADLSKTGGAGVDLHIHDTDFVLYLLGKPDRIFSSGMTMQGYVQYLTTHYLYDGRNVSVTAESGCVAQSGLPFKHGYEVFFEKGSFLYDSMYGQPILLLAADGKKTTPKLNFPDAFVGEIQHAVDCVRKDVESSILSGESARDSLRLCLLESEAVKKGRILKV</sequence>
<dbReference type="EMBL" id="MFKF01000319">
    <property type="protein sequence ID" value="OGG46394.1"/>
    <property type="molecule type" value="Genomic_DNA"/>
</dbReference>
<dbReference type="Pfam" id="PF22725">
    <property type="entry name" value="GFO_IDH_MocA_C3"/>
    <property type="match status" value="1"/>
</dbReference>
<dbReference type="PANTHER" id="PTHR43818:SF11">
    <property type="entry name" value="BCDNA.GH03377"/>
    <property type="match status" value="1"/>
</dbReference>
<proteinExistence type="predicted"/>
<dbReference type="AlphaFoldDB" id="A0A1F6CB21"/>
<evidence type="ECO:0000259" key="2">
    <source>
        <dbReference type="Pfam" id="PF01408"/>
    </source>
</evidence>
<evidence type="ECO:0000313" key="4">
    <source>
        <dbReference type="EMBL" id="OGG46394.1"/>
    </source>
</evidence>
<evidence type="ECO:0000313" key="5">
    <source>
        <dbReference type="Proteomes" id="UP000178606"/>
    </source>
</evidence>
<dbReference type="SUPFAM" id="SSF51735">
    <property type="entry name" value="NAD(P)-binding Rossmann-fold domains"/>
    <property type="match status" value="1"/>
</dbReference>
<name>A0A1F6CB21_HANXR</name>
<feature type="domain" description="Gfo/Idh/MocA-like oxidoreductase N-terminal" evidence="2">
    <location>
        <begin position="2"/>
        <end position="133"/>
    </location>
</feature>
<dbReference type="InterPro" id="IPR050463">
    <property type="entry name" value="Gfo/Idh/MocA_oxidrdct_glycsds"/>
</dbReference>
<dbReference type="PANTHER" id="PTHR43818">
    <property type="entry name" value="BCDNA.GH03377"/>
    <property type="match status" value="1"/>
</dbReference>
<reference evidence="4 5" key="1">
    <citation type="journal article" date="2016" name="Nat. Commun.">
        <title>Thousands of microbial genomes shed light on interconnected biogeochemical processes in an aquifer system.</title>
        <authorList>
            <person name="Anantharaman K."/>
            <person name="Brown C.T."/>
            <person name="Hug L.A."/>
            <person name="Sharon I."/>
            <person name="Castelle C.J."/>
            <person name="Probst A.J."/>
            <person name="Thomas B.C."/>
            <person name="Singh A."/>
            <person name="Wilkins M.J."/>
            <person name="Karaoz U."/>
            <person name="Brodie E.L."/>
            <person name="Williams K.H."/>
            <person name="Hubbard S.S."/>
            <person name="Banfield J.F."/>
        </authorList>
    </citation>
    <scope>NUCLEOTIDE SEQUENCE [LARGE SCALE GENOMIC DNA]</scope>
    <source>
        <strain evidence="5">RIFCSPLOWO2_12_FULL_64_10</strain>
    </source>
</reference>
<dbReference type="Gene3D" id="3.40.50.720">
    <property type="entry name" value="NAD(P)-binding Rossmann-like Domain"/>
    <property type="match status" value="1"/>
</dbReference>
<evidence type="ECO:0000259" key="3">
    <source>
        <dbReference type="Pfam" id="PF22725"/>
    </source>
</evidence>
<gene>
    <name evidence="4" type="ORF">A3F84_19530</name>
</gene>
<feature type="domain" description="GFO/IDH/MocA-like oxidoreductase" evidence="3">
    <location>
        <begin position="144"/>
        <end position="262"/>
    </location>
</feature>
<dbReference type="GO" id="GO:0000166">
    <property type="term" value="F:nucleotide binding"/>
    <property type="evidence" value="ECO:0007669"/>
    <property type="project" value="InterPro"/>
</dbReference>
<accession>A0A1F6CB21</accession>
<organism evidence="4 5">
    <name type="scientific">Handelsmanbacteria sp. (strain RIFCSPLOWO2_12_FULL_64_10)</name>
    <dbReference type="NCBI Taxonomy" id="1817868"/>
    <lineage>
        <taxon>Bacteria</taxon>
        <taxon>Candidatus Handelsmaniibacteriota</taxon>
    </lineage>
</organism>
<dbReference type="SUPFAM" id="SSF55347">
    <property type="entry name" value="Glyceraldehyde-3-phosphate dehydrogenase-like, C-terminal domain"/>
    <property type="match status" value="1"/>
</dbReference>
<protein>
    <submittedName>
        <fullName evidence="4">Uncharacterized protein</fullName>
    </submittedName>
</protein>
<dbReference type="Proteomes" id="UP000178606">
    <property type="component" value="Unassembled WGS sequence"/>
</dbReference>
<dbReference type="InterPro" id="IPR055170">
    <property type="entry name" value="GFO_IDH_MocA-like_dom"/>
</dbReference>
<evidence type="ECO:0000256" key="1">
    <source>
        <dbReference type="ARBA" id="ARBA00023002"/>
    </source>
</evidence>
<keyword evidence="1" id="KW-0560">Oxidoreductase</keyword>
<dbReference type="Pfam" id="PF01408">
    <property type="entry name" value="GFO_IDH_MocA"/>
    <property type="match status" value="1"/>
</dbReference>
<dbReference type="InterPro" id="IPR000683">
    <property type="entry name" value="Gfo/Idh/MocA-like_OxRdtase_N"/>
</dbReference>
<comment type="caution">
    <text evidence="4">The sequence shown here is derived from an EMBL/GenBank/DDBJ whole genome shotgun (WGS) entry which is preliminary data.</text>
</comment>
<dbReference type="InterPro" id="IPR036291">
    <property type="entry name" value="NAD(P)-bd_dom_sf"/>
</dbReference>